<dbReference type="SUPFAM" id="SSF53850">
    <property type="entry name" value="Periplasmic binding protein-like II"/>
    <property type="match status" value="1"/>
</dbReference>
<gene>
    <name evidence="2" type="ORF">SVA_0960</name>
</gene>
<sequence>MTSARSPHRAAAVRTLLGFVVALSLAAHAARAEQPPPEYVLGVFPHLPPRDLEKVFAPMAKDLGARVGRRIALSSNTTYERFSENVDKEKFDIAFMQPFDYVRAADKFGYRPLATRTEKLSALVVVKQDSPLESIADLKGKRIGLPPETAAVSVLLANHLRTHGLKPGVDVTLSHHRSHVSCMQKVMIGEADACGTAAPAVRFFQSKMHVELKVVGRTREIPHTLFAIHPRVPERDREILRQRILSWGETEEGKALLARGELTPFVAVSDADYDVVRELAR</sequence>
<evidence type="ECO:0000313" key="2">
    <source>
        <dbReference type="EMBL" id="BAU47539.1"/>
    </source>
</evidence>
<keyword evidence="1" id="KW-0732">Signal</keyword>
<proteinExistence type="predicted"/>
<feature type="signal peptide" evidence="1">
    <location>
        <begin position="1"/>
        <end position="29"/>
    </location>
</feature>
<dbReference type="PANTHER" id="PTHR35841">
    <property type="entry name" value="PHOSPHONATES-BINDING PERIPLASMIC PROTEIN"/>
    <property type="match status" value="1"/>
</dbReference>
<organism evidence="2 3">
    <name type="scientific">Sulfurifustis variabilis</name>
    <dbReference type="NCBI Taxonomy" id="1675686"/>
    <lineage>
        <taxon>Bacteria</taxon>
        <taxon>Pseudomonadati</taxon>
        <taxon>Pseudomonadota</taxon>
        <taxon>Gammaproteobacteria</taxon>
        <taxon>Acidiferrobacterales</taxon>
        <taxon>Acidiferrobacteraceae</taxon>
        <taxon>Sulfurifustis</taxon>
    </lineage>
</organism>
<reference evidence="2 3" key="1">
    <citation type="submission" date="2015-08" db="EMBL/GenBank/DDBJ databases">
        <title>Complete genome sequence of Sulfurifustis variabilis.</title>
        <authorList>
            <person name="Miura A."/>
            <person name="Kojima H."/>
            <person name="Fukui M."/>
        </authorList>
    </citation>
    <scope>NUCLEOTIDE SEQUENCE [LARGE SCALE GENOMIC DNA]</scope>
    <source>
        <strain evidence="3">skN76</strain>
    </source>
</reference>
<dbReference type="Gene3D" id="3.40.190.10">
    <property type="entry name" value="Periplasmic binding protein-like II"/>
    <property type="match status" value="2"/>
</dbReference>
<dbReference type="PANTHER" id="PTHR35841:SF1">
    <property type="entry name" value="PHOSPHONATES-BINDING PERIPLASMIC PROTEIN"/>
    <property type="match status" value="1"/>
</dbReference>
<dbReference type="OrthoDB" id="5343002at2"/>
<dbReference type="AlphaFoldDB" id="A0A1B4V200"/>
<dbReference type="Proteomes" id="UP000218899">
    <property type="component" value="Chromosome"/>
</dbReference>
<keyword evidence="3" id="KW-1185">Reference proteome</keyword>
<protein>
    <submittedName>
        <fullName evidence="2">Phosphate ABC transporter</fullName>
    </submittedName>
</protein>
<accession>A0A1B4V200</accession>
<name>A0A1B4V200_9GAMM</name>
<dbReference type="EMBL" id="AP014936">
    <property type="protein sequence ID" value="BAU47539.1"/>
    <property type="molecule type" value="Genomic_DNA"/>
</dbReference>
<dbReference type="Pfam" id="PF12974">
    <property type="entry name" value="Phosphonate-bd"/>
    <property type="match status" value="1"/>
</dbReference>
<evidence type="ECO:0000256" key="1">
    <source>
        <dbReference type="SAM" id="SignalP"/>
    </source>
</evidence>
<dbReference type="RefSeq" id="WP_096459512.1">
    <property type="nucleotide sequence ID" value="NZ_AP014936.1"/>
</dbReference>
<feature type="chain" id="PRO_5008571124" evidence="1">
    <location>
        <begin position="30"/>
        <end position="281"/>
    </location>
</feature>
<dbReference type="KEGG" id="sva:SVA_0960"/>
<evidence type="ECO:0000313" key="3">
    <source>
        <dbReference type="Proteomes" id="UP000218899"/>
    </source>
</evidence>